<gene>
    <name evidence="1" type="ORF">HCUR_00329</name>
</gene>
<sequence length="145" mass="17179">MQYQTWVEEGKYGVIRKALQYIARRIENPPQLYFTFDPRISGVQMDKNLRLKYTEEMTILLHDQFWNLRIKEDLFSVELAFDEEQHLIVVPFKALRSFIDPDAKFALQFYPPQDEGIKNGEAAQEKNSRVIVLDRFRKNSSESSD</sequence>
<proteinExistence type="predicted"/>
<accession>A0A2S5RDI1</accession>
<comment type="caution">
    <text evidence="1">The sequence shown here is derived from an EMBL/GenBank/DDBJ whole genome shotgun (WGS) entry which is preliminary data.</text>
</comment>
<dbReference type="AlphaFoldDB" id="A0A2S5RDI1"/>
<keyword evidence="2" id="KW-1185">Reference proteome</keyword>
<reference evidence="1 2" key="1">
    <citation type="submission" date="2017-11" db="EMBL/GenBank/DDBJ databases">
        <title>Comparative genomic analysis of Holospora spp., intranuclear symbionts of paramecia.</title>
        <authorList>
            <person name="Garushyants S.K."/>
            <person name="Beliavskaya A."/>
            <person name="Malko D.B."/>
            <person name="Logacheva M.D."/>
            <person name="Rautian M.S."/>
            <person name="Gelfand M.S."/>
        </authorList>
    </citation>
    <scope>NUCLEOTIDE SEQUENCE [LARGE SCALE GENOMIC DNA]</scope>
    <source>
        <strain evidence="2">02AZ16</strain>
    </source>
</reference>
<dbReference type="Gene3D" id="2.30.30.220">
    <property type="entry name" value="SspB-like"/>
    <property type="match status" value="1"/>
</dbReference>
<dbReference type="Proteomes" id="UP000239425">
    <property type="component" value="Unassembled WGS sequence"/>
</dbReference>
<dbReference type="InterPro" id="IPR007481">
    <property type="entry name" value="SspB"/>
</dbReference>
<evidence type="ECO:0000313" key="2">
    <source>
        <dbReference type="Proteomes" id="UP000239425"/>
    </source>
</evidence>
<dbReference type="SUPFAM" id="SSF101738">
    <property type="entry name" value="SspB-like"/>
    <property type="match status" value="1"/>
</dbReference>
<protein>
    <submittedName>
        <fullName evidence="1">Stringent starvation protein B</fullName>
    </submittedName>
</protein>
<dbReference type="RefSeq" id="WP_104206453.1">
    <property type="nucleotide sequence ID" value="NZ_PHHC01000065.1"/>
</dbReference>
<dbReference type="OrthoDB" id="9800412at2"/>
<dbReference type="EMBL" id="PHHC01000065">
    <property type="protein sequence ID" value="PPE05370.1"/>
    <property type="molecule type" value="Genomic_DNA"/>
</dbReference>
<evidence type="ECO:0000313" key="1">
    <source>
        <dbReference type="EMBL" id="PPE05370.1"/>
    </source>
</evidence>
<dbReference type="InterPro" id="IPR036760">
    <property type="entry name" value="SspB-like_sf"/>
</dbReference>
<dbReference type="Pfam" id="PF04386">
    <property type="entry name" value="SspB"/>
    <property type="match status" value="1"/>
</dbReference>
<organism evidence="1 2">
    <name type="scientific">Holospora curviuscula</name>
    <dbReference type="NCBI Taxonomy" id="1082868"/>
    <lineage>
        <taxon>Bacteria</taxon>
        <taxon>Pseudomonadati</taxon>
        <taxon>Pseudomonadota</taxon>
        <taxon>Alphaproteobacteria</taxon>
        <taxon>Holosporales</taxon>
        <taxon>Holosporaceae</taxon>
        <taxon>Holospora</taxon>
    </lineage>
</organism>
<name>A0A2S5RDI1_9PROT</name>